<name>S7T5L1_9BACT</name>
<dbReference type="EMBL" id="ATHI01000027">
    <property type="protein sequence ID" value="EPR32302.1"/>
    <property type="molecule type" value="Genomic_DNA"/>
</dbReference>
<proteinExistence type="predicted"/>
<dbReference type="AlphaFoldDB" id="S7T5L1"/>
<dbReference type="Proteomes" id="UP000014975">
    <property type="component" value="Unassembled WGS sequence"/>
</dbReference>
<evidence type="ECO:0000313" key="2">
    <source>
        <dbReference type="Proteomes" id="UP000014975"/>
    </source>
</evidence>
<accession>S7T5L1</accession>
<organism evidence="1 2">
    <name type="scientific">Alkalidesulfovibrio alkalitolerans DSM 16529</name>
    <dbReference type="NCBI Taxonomy" id="1121439"/>
    <lineage>
        <taxon>Bacteria</taxon>
        <taxon>Pseudomonadati</taxon>
        <taxon>Thermodesulfobacteriota</taxon>
        <taxon>Desulfovibrionia</taxon>
        <taxon>Desulfovibrionales</taxon>
        <taxon>Desulfovibrionaceae</taxon>
        <taxon>Alkalidesulfovibrio</taxon>
    </lineage>
</organism>
<evidence type="ECO:0000313" key="1">
    <source>
        <dbReference type="EMBL" id="EPR32302.1"/>
    </source>
</evidence>
<sequence>MKKNKNPYSNSIIRWFTRILIEIFIRKLVGNIIDFVVSNHLPY</sequence>
<reference evidence="1 2" key="1">
    <citation type="journal article" date="2013" name="Genome Announc.">
        <title>Draft genome sequences for three mercury-methylating, sulfate-reducing bacteria.</title>
        <authorList>
            <person name="Brown S.D."/>
            <person name="Hurt R.A.Jr."/>
            <person name="Gilmour C.C."/>
            <person name="Elias D.A."/>
        </authorList>
    </citation>
    <scope>NUCLEOTIDE SEQUENCE [LARGE SCALE GENOMIC DNA]</scope>
    <source>
        <strain evidence="1 2">DSM 16529</strain>
    </source>
</reference>
<comment type="caution">
    <text evidence="1">The sequence shown here is derived from an EMBL/GenBank/DDBJ whole genome shotgun (WGS) entry which is preliminary data.</text>
</comment>
<protein>
    <submittedName>
        <fullName evidence="1">Uncharacterized protein</fullName>
    </submittedName>
</protein>
<keyword evidence="2" id="KW-1185">Reference proteome</keyword>
<gene>
    <name evidence="1" type="ORF">dsat_0654</name>
</gene>